<keyword evidence="2" id="KW-0234">DNA repair</keyword>
<proteinExistence type="predicted"/>
<dbReference type="RefSeq" id="WP_192592228.1">
    <property type="nucleotide sequence ID" value="NZ_JADBEE010000002.1"/>
</dbReference>
<dbReference type="InterPro" id="IPR051912">
    <property type="entry name" value="Alkylbase_DNA_Glycosylase/TA"/>
</dbReference>
<dbReference type="PANTHER" id="PTHR43003:SF6">
    <property type="entry name" value="DNA GLYCOSYLASE"/>
    <property type="match status" value="1"/>
</dbReference>
<dbReference type="PANTHER" id="PTHR43003">
    <property type="entry name" value="DNA-3-METHYLADENINE GLYCOSYLASE"/>
    <property type="match status" value="1"/>
</dbReference>
<organism evidence="4 5">
    <name type="scientific">Nesterenkonia halotolerans</name>
    <dbReference type="NCBI Taxonomy" id="225325"/>
    <lineage>
        <taxon>Bacteria</taxon>
        <taxon>Bacillati</taxon>
        <taxon>Actinomycetota</taxon>
        <taxon>Actinomycetes</taxon>
        <taxon>Micrococcales</taxon>
        <taxon>Micrococcaceae</taxon>
        <taxon>Nesterenkonia</taxon>
    </lineage>
</organism>
<evidence type="ECO:0000256" key="2">
    <source>
        <dbReference type="ARBA" id="ARBA00023204"/>
    </source>
</evidence>
<accession>A0ABR9J941</accession>
<evidence type="ECO:0000256" key="3">
    <source>
        <dbReference type="SAM" id="MobiDB-lite"/>
    </source>
</evidence>
<keyword evidence="1" id="KW-0227">DNA damage</keyword>
<dbReference type="EMBL" id="JADBEE010000002">
    <property type="protein sequence ID" value="MBE1515382.1"/>
    <property type="molecule type" value="Genomic_DNA"/>
</dbReference>
<reference evidence="4 5" key="1">
    <citation type="submission" date="2020-10" db="EMBL/GenBank/DDBJ databases">
        <title>Sequencing the genomes of 1000 actinobacteria strains.</title>
        <authorList>
            <person name="Klenk H.-P."/>
        </authorList>
    </citation>
    <scope>NUCLEOTIDE SEQUENCE [LARGE SCALE GENOMIC DNA]</scope>
    <source>
        <strain evidence="4 5">DSM 15474</strain>
    </source>
</reference>
<dbReference type="SUPFAM" id="SSF48150">
    <property type="entry name" value="DNA-glycosylase"/>
    <property type="match status" value="1"/>
</dbReference>
<feature type="region of interest" description="Disordered" evidence="3">
    <location>
        <begin position="31"/>
        <end position="52"/>
    </location>
</feature>
<comment type="caution">
    <text evidence="4">The sequence shown here is derived from an EMBL/GenBank/DDBJ whole genome shotgun (WGS) entry which is preliminary data.</text>
</comment>
<name>A0ABR9J941_9MICC</name>
<sequence>MTTAGHGSEVLLDLQEPFDLPRTLGVLQRGAGDPSIRLDPGSAAMTGGPRGTPGAGAWMCQRIFDAHGLQRGQASLRFDQLGPSTVRVRVAAASADRAGAQEVAELAELRAGQLLGCLDDWRDLELLLDALGDETSAALARVRRRHPGVRLPATGALFDQLVTATLEQKVTHDQARAGWRQLLRRHGAPPPSSRGVPSPEWMRLPLTGDQLRAVPSWEWHRLWVQPALSKTIQRVAERARRIHQLSAETPAETEAVAALGVRLRSIPGIGEWTVAEALQRSHGSADLPAVGDYHLSNFVGAAMTGQRTDDAGMLQLLAPYAPHRQRVIRLLKLSGFQHQKYGPKLTPADHRSR</sequence>
<evidence type="ECO:0000313" key="5">
    <source>
        <dbReference type="Proteomes" id="UP000636579"/>
    </source>
</evidence>
<evidence type="ECO:0000256" key="1">
    <source>
        <dbReference type="ARBA" id="ARBA00022763"/>
    </source>
</evidence>
<keyword evidence="5" id="KW-1185">Reference proteome</keyword>
<protein>
    <submittedName>
        <fullName evidence="4">3-methyladenine DNA glycosylase/8-oxoguanine DNA glycosylase</fullName>
    </submittedName>
</protein>
<dbReference type="Proteomes" id="UP000636579">
    <property type="component" value="Unassembled WGS sequence"/>
</dbReference>
<gene>
    <name evidence="4" type="ORF">H4W26_002174</name>
</gene>
<dbReference type="InterPro" id="IPR011257">
    <property type="entry name" value="DNA_glycosylase"/>
</dbReference>
<dbReference type="Gene3D" id="1.10.340.30">
    <property type="entry name" value="Hypothetical protein, domain 2"/>
    <property type="match status" value="1"/>
</dbReference>
<evidence type="ECO:0000313" key="4">
    <source>
        <dbReference type="EMBL" id="MBE1515382.1"/>
    </source>
</evidence>